<proteinExistence type="predicted"/>
<name>A0A504JHL8_9FLAO</name>
<dbReference type="EMBL" id="VFWZ01000002">
    <property type="protein sequence ID" value="TPN87143.1"/>
    <property type="molecule type" value="Genomic_DNA"/>
</dbReference>
<reference evidence="1 2" key="1">
    <citation type="submission" date="2019-06" db="EMBL/GenBank/DDBJ databases">
        <authorList>
            <person name="Meng X."/>
        </authorList>
    </citation>
    <scope>NUCLEOTIDE SEQUENCE [LARGE SCALE GENOMIC DNA]</scope>
    <source>
        <strain evidence="1 2">M625</strain>
    </source>
</reference>
<sequence length="81" mass="9816">MICVLRIDEFLKLSEEEQFKSIWKDGTHIDTIIKTNSKLILYSLYKFYVQLTYDRKRNRIIDKEVFNEGKLLDPFIENIEL</sequence>
<gene>
    <name evidence="1" type="ORF">FHK87_06000</name>
</gene>
<dbReference type="Proteomes" id="UP000315540">
    <property type="component" value="Unassembled WGS sequence"/>
</dbReference>
<dbReference type="RefSeq" id="WP_140591411.1">
    <property type="nucleotide sequence ID" value="NZ_VFWZ01000002.1"/>
</dbReference>
<evidence type="ECO:0000313" key="1">
    <source>
        <dbReference type="EMBL" id="TPN87143.1"/>
    </source>
</evidence>
<evidence type="ECO:0000313" key="2">
    <source>
        <dbReference type="Proteomes" id="UP000315540"/>
    </source>
</evidence>
<organism evidence="1 2">
    <name type="scientific">Aquimarina algicola</name>
    <dbReference type="NCBI Taxonomy" id="2589995"/>
    <lineage>
        <taxon>Bacteria</taxon>
        <taxon>Pseudomonadati</taxon>
        <taxon>Bacteroidota</taxon>
        <taxon>Flavobacteriia</taxon>
        <taxon>Flavobacteriales</taxon>
        <taxon>Flavobacteriaceae</taxon>
        <taxon>Aquimarina</taxon>
    </lineage>
</organism>
<dbReference type="AlphaFoldDB" id="A0A504JHL8"/>
<keyword evidence="2" id="KW-1185">Reference proteome</keyword>
<dbReference type="OrthoDB" id="961510at2"/>
<comment type="caution">
    <text evidence="1">The sequence shown here is derived from an EMBL/GenBank/DDBJ whole genome shotgun (WGS) entry which is preliminary data.</text>
</comment>
<accession>A0A504JHL8</accession>
<protein>
    <submittedName>
        <fullName evidence="1">Uncharacterized protein</fullName>
    </submittedName>
</protein>